<evidence type="ECO:0000256" key="1">
    <source>
        <dbReference type="SAM" id="Phobius"/>
    </source>
</evidence>
<evidence type="ECO:0008006" key="4">
    <source>
        <dbReference type="Google" id="ProtNLM"/>
    </source>
</evidence>
<protein>
    <recommendedName>
        <fullName evidence="4">Type IV pilus assembly protein PilW</fullName>
    </recommendedName>
</protein>
<dbReference type="Pfam" id="PF07963">
    <property type="entry name" value="N_methyl"/>
    <property type="match status" value="1"/>
</dbReference>
<dbReference type="InterPro" id="IPR032092">
    <property type="entry name" value="PilW"/>
</dbReference>
<dbReference type="PROSITE" id="PS00409">
    <property type="entry name" value="PROKAR_NTER_METHYL"/>
    <property type="match status" value="1"/>
</dbReference>
<evidence type="ECO:0000313" key="3">
    <source>
        <dbReference type="Proteomes" id="UP000680679"/>
    </source>
</evidence>
<dbReference type="RefSeq" id="WP_213378788.1">
    <property type="nucleotide sequence ID" value="NZ_AP024563.1"/>
</dbReference>
<accession>A0ABN6GIF2</accession>
<dbReference type="NCBIfam" id="TIGR02532">
    <property type="entry name" value="IV_pilin_GFxxxE"/>
    <property type="match status" value="1"/>
</dbReference>
<gene>
    <name evidence="2" type="ORF">Atep_23880</name>
</gene>
<evidence type="ECO:0000313" key="2">
    <source>
        <dbReference type="EMBL" id="BCU07711.1"/>
    </source>
</evidence>
<organism evidence="2 3">
    <name type="scientific">Allochromatium tepidum</name>
    <dbReference type="NCBI Taxonomy" id="553982"/>
    <lineage>
        <taxon>Bacteria</taxon>
        <taxon>Pseudomonadati</taxon>
        <taxon>Pseudomonadota</taxon>
        <taxon>Gammaproteobacteria</taxon>
        <taxon>Chromatiales</taxon>
        <taxon>Chromatiaceae</taxon>
        <taxon>Allochromatium</taxon>
    </lineage>
</organism>
<dbReference type="Pfam" id="PF16074">
    <property type="entry name" value="PilW"/>
    <property type="match status" value="1"/>
</dbReference>
<feature type="transmembrane region" description="Helical" evidence="1">
    <location>
        <begin position="12"/>
        <end position="36"/>
    </location>
</feature>
<reference evidence="2 3" key="1">
    <citation type="submission" date="2021-04" db="EMBL/GenBank/DDBJ databases">
        <title>Complete genome sequencing of Allochromatium tepidum strain NZ.</title>
        <authorList>
            <person name="Tsukatani Y."/>
            <person name="Mori H."/>
        </authorList>
    </citation>
    <scope>NUCLEOTIDE SEQUENCE [LARGE SCALE GENOMIC DNA]</scope>
    <source>
        <strain evidence="2 3">NZ</strain>
    </source>
</reference>
<keyword evidence="1" id="KW-0472">Membrane</keyword>
<dbReference type="InterPro" id="IPR012902">
    <property type="entry name" value="N_methyl_site"/>
</dbReference>
<keyword evidence="1" id="KW-0812">Transmembrane</keyword>
<keyword evidence="1" id="KW-1133">Transmembrane helix</keyword>
<dbReference type="EMBL" id="AP024563">
    <property type="protein sequence ID" value="BCU07711.1"/>
    <property type="molecule type" value="Genomic_DNA"/>
</dbReference>
<sequence>MKIQPLRYQRGFTLIELMISLVLGLLVVAGVIGLFLSNKQVYRQNENLARMQESARYAFEVMARDLREAGAIACNSNLPVANVLNGASSNWWSNWGDGIRGYENNDNTFPKAFDTGSNVAANRAPGTDAVIIWSGTLEDGVYITDHNPPSAQFKVNTTAHGFKDGDILMVCDSKQAAIFQVTNANSSNVTIVHNTGNTVSPGNCSKYLGFPVPAGCGSPPNPEPPAHAFENGGFISKLTAHAWYIGCNGRAACSDPGGRSLYRLILQNTSGTAGVTSEELAEGISDLQIEYLTRDASGTLASQYDAAAAVTDWKNVVAARLIFTFQTLERVGTNTQAISRNWYTVVSLRNRMPSTTPP</sequence>
<name>A0ABN6GIF2_9GAMM</name>
<dbReference type="Proteomes" id="UP000680679">
    <property type="component" value="Chromosome"/>
</dbReference>
<proteinExistence type="predicted"/>
<keyword evidence="3" id="KW-1185">Reference proteome</keyword>